<feature type="compositionally biased region" description="Basic and acidic residues" evidence="1">
    <location>
        <begin position="1"/>
        <end position="19"/>
    </location>
</feature>
<dbReference type="RefSeq" id="WP_074109223.1">
    <property type="nucleotide sequence ID" value="NZ_LVWI01000087.1"/>
</dbReference>
<feature type="region of interest" description="Disordered" evidence="1">
    <location>
        <begin position="1"/>
        <end position="24"/>
    </location>
</feature>
<reference evidence="2 3" key="1">
    <citation type="submission" date="2016-03" db="EMBL/GenBank/DDBJ databases">
        <authorList>
            <person name="Sant'Anna F.H."/>
            <person name="Ambrosini A."/>
            <person name="Souza R."/>
            <person name="Bach E."/>
            <person name="Fernandes G."/>
            <person name="Balsanelli E."/>
            <person name="Baura V.A."/>
            <person name="Souza E.M."/>
            <person name="Passaglia L."/>
        </authorList>
    </citation>
    <scope>NUCLEOTIDE SEQUENCE [LARGE SCALE GENOMIC DNA]</scope>
    <source>
        <strain evidence="2 3">P26E</strain>
    </source>
</reference>
<accession>A0ABX3EHP7</accession>
<protein>
    <submittedName>
        <fullName evidence="2">Uncharacterized protein</fullName>
    </submittedName>
</protein>
<evidence type="ECO:0000313" key="2">
    <source>
        <dbReference type="EMBL" id="OKP79992.1"/>
    </source>
</evidence>
<name>A0ABX3EHP7_9BACL</name>
<evidence type="ECO:0000256" key="1">
    <source>
        <dbReference type="SAM" id="MobiDB-lite"/>
    </source>
</evidence>
<evidence type="ECO:0000313" key="3">
    <source>
        <dbReference type="Proteomes" id="UP000186058"/>
    </source>
</evidence>
<keyword evidence="3" id="KW-1185">Reference proteome</keyword>
<gene>
    <name evidence="2" type="ORF">A3844_27695</name>
</gene>
<dbReference type="Proteomes" id="UP000186058">
    <property type="component" value="Unassembled WGS sequence"/>
</dbReference>
<sequence>MAEAMRDRPFEQNRQDLNHKKQTGSYIQTKGSLELENKVLDCLWFVEIKQTKDVFSNSFIFGIWQQDVADELSYLAR</sequence>
<organism evidence="2 3">
    <name type="scientific">Paenibacillus helianthi</name>
    <dbReference type="NCBI Taxonomy" id="1349432"/>
    <lineage>
        <taxon>Bacteria</taxon>
        <taxon>Bacillati</taxon>
        <taxon>Bacillota</taxon>
        <taxon>Bacilli</taxon>
        <taxon>Bacillales</taxon>
        <taxon>Paenibacillaceae</taxon>
        <taxon>Paenibacillus</taxon>
    </lineage>
</organism>
<proteinExistence type="predicted"/>
<dbReference type="EMBL" id="LVWI01000087">
    <property type="protein sequence ID" value="OKP79992.1"/>
    <property type="molecule type" value="Genomic_DNA"/>
</dbReference>
<comment type="caution">
    <text evidence="2">The sequence shown here is derived from an EMBL/GenBank/DDBJ whole genome shotgun (WGS) entry which is preliminary data.</text>
</comment>